<comment type="caution">
    <text evidence="2">The sequence shown here is derived from an EMBL/GenBank/DDBJ whole genome shotgun (WGS) entry which is preliminary data.</text>
</comment>
<reference evidence="3" key="1">
    <citation type="journal article" date="2019" name="Nat. Commun.">
        <title>Expansion of phycobilisome linker gene families in mesophilic red algae.</title>
        <authorList>
            <person name="Lee J."/>
            <person name="Kim D."/>
            <person name="Bhattacharya D."/>
            <person name="Yoon H.S."/>
        </authorList>
    </citation>
    <scope>NUCLEOTIDE SEQUENCE [LARGE SCALE GENOMIC DNA]</scope>
    <source>
        <strain evidence="3">CCMP 1328</strain>
    </source>
</reference>
<dbReference type="EMBL" id="VRMN01000011">
    <property type="protein sequence ID" value="KAA8491958.1"/>
    <property type="molecule type" value="Genomic_DNA"/>
</dbReference>
<feature type="signal peptide" evidence="1">
    <location>
        <begin position="1"/>
        <end position="37"/>
    </location>
</feature>
<proteinExistence type="predicted"/>
<name>A0A5J4YKZ7_PORPP</name>
<dbReference type="AlphaFoldDB" id="A0A5J4YKZ7"/>
<evidence type="ECO:0000313" key="2">
    <source>
        <dbReference type="EMBL" id="KAA8491958.1"/>
    </source>
</evidence>
<sequence>MEMRLGKAGANGPRNTRLCFLLAVVLIGCGFGSLVAAQCEPGYTLVNYTIAQWGDATVDTTNCNQVYLTRQWRKNELGMTVNGVMFPPTGWYDPSFDDASWGAGVLPFAGNIVCGNQLMTSVPGFPTIGVQNTYWPPNNDGNPNDGRNSYLAVRLNFYLSPSLFFRAETLYMSFIVDNDLTEVYVNGLMQVLNGALGRENCPAVSSIVSTALDSSVLVPEENTIALLAEDRGTQSYLNYQLMVGVCTLEPVASFPCTRMWQPPQPCMTPCASDPSACELTPSCALDGVMADENGNCLCELVDDEPCPSIDPAFVPGICYPKQARQSLRLISCDRTGEEVCRTGA</sequence>
<keyword evidence="3" id="KW-1185">Reference proteome</keyword>
<gene>
    <name evidence="2" type="ORF">FVE85_8440</name>
</gene>
<organism evidence="2 3">
    <name type="scientific">Porphyridium purpureum</name>
    <name type="common">Red alga</name>
    <name type="synonym">Porphyridium cruentum</name>
    <dbReference type="NCBI Taxonomy" id="35688"/>
    <lineage>
        <taxon>Eukaryota</taxon>
        <taxon>Rhodophyta</taxon>
        <taxon>Bangiophyceae</taxon>
        <taxon>Porphyridiales</taxon>
        <taxon>Porphyridiaceae</taxon>
        <taxon>Porphyridium</taxon>
    </lineage>
</organism>
<dbReference type="Proteomes" id="UP000324585">
    <property type="component" value="Unassembled WGS sequence"/>
</dbReference>
<evidence type="ECO:0000256" key="1">
    <source>
        <dbReference type="SAM" id="SignalP"/>
    </source>
</evidence>
<feature type="chain" id="PRO_5023861720" evidence="1">
    <location>
        <begin position="38"/>
        <end position="344"/>
    </location>
</feature>
<dbReference type="PROSITE" id="PS51257">
    <property type="entry name" value="PROKAR_LIPOPROTEIN"/>
    <property type="match status" value="1"/>
</dbReference>
<protein>
    <submittedName>
        <fullName evidence="2">Uncharacterized protein</fullName>
    </submittedName>
</protein>
<accession>A0A5J4YKZ7</accession>
<evidence type="ECO:0000313" key="3">
    <source>
        <dbReference type="Proteomes" id="UP000324585"/>
    </source>
</evidence>
<keyword evidence="1" id="KW-0732">Signal</keyword>